<dbReference type="EC" id="1.1.99.39" evidence="11"/>
<keyword evidence="10" id="KW-0496">Mitochondrion</keyword>
<comment type="cofactor">
    <cofactor evidence="1">
        <name>FAD</name>
        <dbReference type="ChEBI" id="CHEBI:57692"/>
    </cofactor>
</comment>
<dbReference type="SUPFAM" id="SSF55103">
    <property type="entry name" value="FAD-linked oxidases, C-terminal domain"/>
    <property type="match status" value="1"/>
</dbReference>
<dbReference type="SUPFAM" id="SSF56176">
    <property type="entry name" value="FAD-binding/transporter-associated domain-like"/>
    <property type="match status" value="1"/>
</dbReference>
<organism evidence="16 17">
    <name type="scientific">Cirrhinus molitorella</name>
    <name type="common">mud carp</name>
    <dbReference type="NCBI Taxonomy" id="172907"/>
    <lineage>
        <taxon>Eukaryota</taxon>
        <taxon>Metazoa</taxon>
        <taxon>Chordata</taxon>
        <taxon>Craniata</taxon>
        <taxon>Vertebrata</taxon>
        <taxon>Euteleostomi</taxon>
        <taxon>Actinopterygii</taxon>
        <taxon>Neopterygii</taxon>
        <taxon>Teleostei</taxon>
        <taxon>Ostariophysi</taxon>
        <taxon>Cypriniformes</taxon>
        <taxon>Cyprinidae</taxon>
        <taxon>Labeoninae</taxon>
        <taxon>Labeonini</taxon>
        <taxon>Cirrhinus</taxon>
    </lineage>
</organism>
<evidence type="ECO:0000256" key="8">
    <source>
        <dbReference type="ARBA" id="ARBA00022946"/>
    </source>
</evidence>
<dbReference type="EMBL" id="JAUYZG010000008">
    <property type="protein sequence ID" value="KAK2900660.1"/>
    <property type="molecule type" value="Genomic_DNA"/>
</dbReference>
<evidence type="ECO:0000256" key="1">
    <source>
        <dbReference type="ARBA" id="ARBA00001974"/>
    </source>
</evidence>
<evidence type="ECO:0000313" key="17">
    <source>
        <dbReference type="Proteomes" id="UP001187343"/>
    </source>
</evidence>
<evidence type="ECO:0000256" key="11">
    <source>
        <dbReference type="ARBA" id="ARBA00039003"/>
    </source>
</evidence>
<accession>A0AA88PZ05</accession>
<dbReference type="InterPro" id="IPR016171">
    <property type="entry name" value="Vanillyl_alc_oxidase_C-sub2"/>
</dbReference>
<dbReference type="InterPro" id="IPR016167">
    <property type="entry name" value="FAD-bd_PCMH_sub1"/>
</dbReference>
<dbReference type="Pfam" id="PF02913">
    <property type="entry name" value="FAD-oxidase_C"/>
    <property type="match status" value="1"/>
</dbReference>
<dbReference type="Proteomes" id="UP001187343">
    <property type="component" value="Unassembled WGS sequence"/>
</dbReference>
<keyword evidence="7" id="KW-0862">Zinc</keyword>
<dbReference type="InterPro" id="IPR016166">
    <property type="entry name" value="FAD-bd_PCMH"/>
</dbReference>
<evidence type="ECO:0000256" key="6">
    <source>
        <dbReference type="ARBA" id="ARBA00022827"/>
    </source>
</evidence>
<keyword evidence="17" id="KW-1185">Reference proteome</keyword>
<proteinExistence type="inferred from homology"/>
<dbReference type="GO" id="GO:0051990">
    <property type="term" value="F:(R)-2-hydroxyglutarate dehydrogenase activity"/>
    <property type="evidence" value="ECO:0007669"/>
    <property type="project" value="UniProtKB-EC"/>
</dbReference>
<dbReference type="GO" id="GO:0005739">
    <property type="term" value="C:mitochondrion"/>
    <property type="evidence" value="ECO:0007669"/>
    <property type="project" value="UniProtKB-SubCell"/>
</dbReference>
<dbReference type="Gene3D" id="3.30.43.10">
    <property type="entry name" value="Uridine Diphospho-n-acetylenolpyruvylglucosamine Reductase, domain 2"/>
    <property type="match status" value="1"/>
</dbReference>
<dbReference type="FunFam" id="3.30.70.2190:FF:000001">
    <property type="entry name" value="D-2-hydroxyglutarate dehydrogenase mitochondrial"/>
    <property type="match status" value="1"/>
</dbReference>
<dbReference type="InterPro" id="IPR051264">
    <property type="entry name" value="FAD-oxidored/transferase_4"/>
</dbReference>
<comment type="subcellular location">
    <subcellularLocation>
        <location evidence="2">Mitochondrion</location>
    </subcellularLocation>
</comment>
<dbReference type="Gene3D" id="3.30.70.2740">
    <property type="match status" value="1"/>
</dbReference>
<evidence type="ECO:0000256" key="2">
    <source>
        <dbReference type="ARBA" id="ARBA00004173"/>
    </source>
</evidence>
<evidence type="ECO:0000256" key="13">
    <source>
        <dbReference type="ARBA" id="ARBA00045410"/>
    </source>
</evidence>
<name>A0AA88PZ05_9TELE</name>
<keyword evidence="8" id="KW-0809">Transit peptide</keyword>
<dbReference type="Gene3D" id="1.10.45.10">
    <property type="entry name" value="Vanillyl-alcohol Oxidase, Chain A, domain 4"/>
    <property type="match status" value="1"/>
</dbReference>
<comment type="similarity">
    <text evidence="3">Belongs to the FAD-binding oxidoreductase/transferase type 4 family.</text>
</comment>
<evidence type="ECO:0000256" key="10">
    <source>
        <dbReference type="ARBA" id="ARBA00023128"/>
    </source>
</evidence>
<dbReference type="PROSITE" id="PS51387">
    <property type="entry name" value="FAD_PCMH"/>
    <property type="match status" value="1"/>
</dbReference>
<sequence length="532" mass="58367">MGIFQRFARLPLKPTCIWSLCPQYSTDLTAVGRALIVRSSQLIQHRYVHNRGLGTGPGNPGSAPPRLPFSRVTQEDLAFFRTMLPGRTITDPDLLKSSNVDWLKTVEGNSEVLLRPKTTEEVSQILRYCNERNLAVCPQGGNTGLVGGSVPVFDEIILSTSLMTQVLTFDNISGILTCQAGCVLENLSNYLEERDFIMPLDLGAKGSCHIGGNVSTNAGGLRLLRYGSLRGTVLGLEVVLADGQILNCLATLRKDNTGYDLKQLFIGSEGTLGVITAVSILCPRKPKAVNVAFLGCSSFKQLLETFQCCRGMLGEILSAFEFLDASCMSLLEKHLKLTNPITESPFYIVIETAGSNATHDEEKLHNFLEEVMTSSLVTDGTVATEATKIKALWSLRERVTEALTHEGYTYKYDISLPVEKIYDLVQDMRGHLGDRAKNVVGYGHVGDGNLHLNITSPSKDPALLASIEPYVYEWTSEWKGSISAEHGLGLKKRNYIYYSKPSEAVALMGSIKAMLDPKGILNPYKTLPDNIH</sequence>
<evidence type="ECO:0000256" key="3">
    <source>
        <dbReference type="ARBA" id="ARBA00008000"/>
    </source>
</evidence>
<dbReference type="FunFam" id="3.30.70.2740:FF:000002">
    <property type="entry name" value="D-2-hydroxyglutarate dehydrogenase mitochondrial"/>
    <property type="match status" value="1"/>
</dbReference>
<keyword evidence="9" id="KW-0560">Oxidoreductase</keyword>
<dbReference type="FunFam" id="3.30.465.10:FF:000053">
    <property type="entry name" value="D-lactate dehydrogenase (Cytochrome), putative"/>
    <property type="match status" value="1"/>
</dbReference>
<evidence type="ECO:0000256" key="4">
    <source>
        <dbReference type="ARBA" id="ARBA00022630"/>
    </source>
</evidence>
<dbReference type="PANTHER" id="PTHR43716">
    <property type="entry name" value="D-2-HYDROXYGLUTARATE DEHYDROGENASE, MITOCHONDRIAL"/>
    <property type="match status" value="1"/>
</dbReference>
<dbReference type="GO" id="GO:0071949">
    <property type="term" value="F:FAD binding"/>
    <property type="evidence" value="ECO:0007669"/>
    <property type="project" value="InterPro"/>
</dbReference>
<reference evidence="16" key="1">
    <citation type="submission" date="2023-08" db="EMBL/GenBank/DDBJ databases">
        <title>Chromosome-level Genome Assembly of mud carp (Cirrhinus molitorella).</title>
        <authorList>
            <person name="Liu H."/>
        </authorList>
    </citation>
    <scope>NUCLEOTIDE SEQUENCE</scope>
    <source>
        <strain evidence="16">Prfri</strain>
        <tissue evidence="16">Muscle</tissue>
    </source>
</reference>
<dbReference type="PANTHER" id="PTHR43716:SF1">
    <property type="entry name" value="D-2-HYDROXYGLUTARATE DEHYDROGENASE, MITOCHONDRIAL"/>
    <property type="match status" value="1"/>
</dbReference>
<comment type="caution">
    <text evidence="16">The sequence shown here is derived from an EMBL/GenBank/DDBJ whole genome shotgun (WGS) entry which is preliminary data.</text>
</comment>
<comment type="catalytic activity">
    <reaction evidence="14">
        <text>(R)-malate + A = oxaloacetate + AH2</text>
        <dbReference type="Rhea" id="RHEA:67460"/>
        <dbReference type="ChEBI" id="CHEBI:13193"/>
        <dbReference type="ChEBI" id="CHEBI:15588"/>
        <dbReference type="ChEBI" id="CHEBI:16452"/>
        <dbReference type="ChEBI" id="CHEBI:17499"/>
    </reaction>
    <physiologicalReaction direction="left-to-right" evidence="14">
        <dbReference type="Rhea" id="RHEA:67461"/>
    </physiologicalReaction>
</comment>
<evidence type="ECO:0000256" key="5">
    <source>
        <dbReference type="ARBA" id="ARBA00022723"/>
    </source>
</evidence>
<dbReference type="AlphaFoldDB" id="A0AA88PZ05"/>
<evidence type="ECO:0000256" key="14">
    <source>
        <dbReference type="ARBA" id="ARBA00049267"/>
    </source>
</evidence>
<evidence type="ECO:0000259" key="15">
    <source>
        <dbReference type="PROSITE" id="PS51387"/>
    </source>
</evidence>
<evidence type="ECO:0000256" key="7">
    <source>
        <dbReference type="ARBA" id="ARBA00022833"/>
    </source>
</evidence>
<dbReference type="Gene3D" id="3.30.70.2190">
    <property type="match status" value="1"/>
</dbReference>
<evidence type="ECO:0000256" key="9">
    <source>
        <dbReference type="ARBA" id="ARBA00023002"/>
    </source>
</evidence>
<keyword evidence="6" id="KW-0274">FAD</keyword>
<dbReference type="InterPro" id="IPR006094">
    <property type="entry name" value="Oxid_FAD_bind_N"/>
</dbReference>
<keyword evidence="4" id="KW-0285">Flavoprotein</keyword>
<gene>
    <name evidence="16" type="ORF">Q8A67_008775</name>
</gene>
<dbReference type="GO" id="GO:0006108">
    <property type="term" value="P:malate metabolic process"/>
    <property type="evidence" value="ECO:0007669"/>
    <property type="project" value="UniProtKB-ARBA"/>
</dbReference>
<dbReference type="FunFam" id="3.30.43.10:FF:000002">
    <property type="entry name" value="D-2-hydroxyglutarate dehydrogenase, mitochondrial"/>
    <property type="match status" value="1"/>
</dbReference>
<dbReference type="InterPro" id="IPR016164">
    <property type="entry name" value="FAD-linked_Oxase-like_C"/>
</dbReference>
<dbReference type="GO" id="GO:0046872">
    <property type="term" value="F:metal ion binding"/>
    <property type="evidence" value="ECO:0007669"/>
    <property type="project" value="UniProtKB-KW"/>
</dbReference>
<dbReference type="FunFam" id="1.10.45.10:FF:000001">
    <property type="entry name" value="D-lactate dehydrogenase mitochondrial"/>
    <property type="match status" value="1"/>
</dbReference>
<keyword evidence="5" id="KW-0479">Metal-binding</keyword>
<evidence type="ECO:0000256" key="12">
    <source>
        <dbReference type="ARBA" id="ARBA00039639"/>
    </source>
</evidence>
<dbReference type="InterPro" id="IPR004113">
    <property type="entry name" value="FAD-bd_oxidored_4_C"/>
</dbReference>
<feature type="domain" description="FAD-binding PCMH-type" evidence="15">
    <location>
        <begin position="105"/>
        <end position="285"/>
    </location>
</feature>
<evidence type="ECO:0000313" key="16">
    <source>
        <dbReference type="EMBL" id="KAK2900660.1"/>
    </source>
</evidence>
<comment type="function">
    <text evidence="13">Catalyzes the oxidation of D-2-hydroxyglutarate (D-2-HG) to alpha-ketoglutarate. Also catalyzes the oxidation of other D-2-hydroxyacids, such as D-malate (D-MAL) and D-lactate (D-LAC). Exhibits high activities towards D-2-HG and D-MAL but a very weak activity towards D-LAC.</text>
</comment>
<dbReference type="Pfam" id="PF01565">
    <property type="entry name" value="FAD_binding_4"/>
    <property type="match status" value="1"/>
</dbReference>
<dbReference type="InterPro" id="IPR016169">
    <property type="entry name" value="FAD-bd_PCMH_sub2"/>
</dbReference>
<protein>
    <recommendedName>
        <fullName evidence="12">D-2-hydroxyglutarate dehydrogenase, mitochondrial</fullName>
        <ecNumber evidence="11">1.1.99.39</ecNumber>
    </recommendedName>
</protein>
<dbReference type="InterPro" id="IPR036318">
    <property type="entry name" value="FAD-bd_PCMH-like_sf"/>
</dbReference>
<dbReference type="Gene3D" id="3.30.465.10">
    <property type="match status" value="1"/>
</dbReference>